<dbReference type="InterPro" id="IPR000408">
    <property type="entry name" value="Reg_chr_condens"/>
</dbReference>
<dbReference type="Pfam" id="PF13540">
    <property type="entry name" value="RCC1_2"/>
    <property type="match status" value="2"/>
</dbReference>
<keyword evidence="2" id="KW-0677">Repeat</keyword>
<dbReference type="InterPro" id="IPR013783">
    <property type="entry name" value="Ig-like_fold"/>
</dbReference>
<feature type="domain" description="BIG2" evidence="4">
    <location>
        <begin position="729"/>
        <end position="809"/>
    </location>
</feature>
<sequence length="1178" mass="120199">MGLGVSTSAYASTCLNRIWSCLIVRSGRTSELASRVSARKKGSSMRRLPFSFTIIFVCIALMGGSSCALYEDFEPLGAKPDDADIRSDADVADAAGEDADAGADAELDVDAQPDADADTDAQSDADAGEEPLFEIVVSDASLMLEVLQTHQLSAVLNDADGQAVSGAEFVWRSDDETIATVDATGLVEAVALGRTAIEVSAEGVSATVDVVVSMPVERVEIDPSSLALDVTQGAQLSATVYGANDFVLVDSEVVWSTSAPTIVSVDDTGRVEGLREGSATVRAVSGGKQADVSVEVSAPVTTLQLSPRPASVGVSENLQLSATLRDAAGNELSGRAISWSSADQSIATVDADGLVFGVVGGTVRITASSEGVSDSIDVLVANPVATVLVSPDPASVEVLGTVQLSAIVRDAGGNELSGRVVTWRSLDSSIASVDSFGVVTGREGGIVQITATVEGVTASAQVTVENVVISVDITPDTPTLEVTDTMQLTALAKNIRGNVIPNRTATWTSSDPTVAQVSSSGVISAMKGGTATITAQIDNITGTAEVTVDAPVHSVQVTPSSASIEVTQTLDLSATLKDKGGNTISSGSPIVWSSENNSIATVSASGRVTAVSKGVVNIVASVGGIQGSAAITVVTLPRSITVSPSTVVFNIGDSRELIADVRDANNQPITNVTVQWSTNAGATVNVTSSAPLTADLTALRSGNAIVVAVVNSGGGATIQTTVSVTSKAVVESVSVNPDYVSLFPGDQAQLEAKAYDFNSEIISGAAISWSSSDPQVATVSAAGLVSAVAVGRSEIIATSNGKVDSTIVDVVKWTDISAGQHYSCGVVSNGDAYCWGQNTTDGVLGNGTKDSGPDENNLVGDANAVTPVRVSGPRGRFKSISTGSFHTCGLSETGKAYCWGANGAGHLGTGGGSGSPTPLPVNGAYEFTAIRLGANHTCALDTENNLYCWGYNGDGQLGQGAGSASSYSAPRRISGHQFTDFAVGSLHTCAIAVTGSTYCWGKGNLGQVGDGNTTGSQSPVLVETAEEFVALSAGNNFTCGINASGEVYCWGDNHRAMLGDATTTNRLSPVRADPGYTYTTVFAGGVAACGRDTNEDVYCWGFNGQGNLGNGTVNGSEPSRVLVSGGYKWMDFSLGLQHTCGLTAAGDPAYCWGDNDFGQVGDGAPQEYLSIPKAVTNP</sequence>
<dbReference type="GO" id="GO:0005737">
    <property type="term" value="C:cytoplasm"/>
    <property type="evidence" value="ECO:0007669"/>
    <property type="project" value="TreeGrafter"/>
</dbReference>
<dbReference type="InterPro" id="IPR051553">
    <property type="entry name" value="Ran_GTPase-activating"/>
</dbReference>
<name>A0A2Z4FNT4_9DELT</name>
<dbReference type="EMBL" id="CP030032">
    <property type="protein sequence ID" value="AWV90542.1"/>
    <property type="molecule type" value="Genomic_DNA"/>
</dbReference>
<dbReference type="Gene3D" id="2.60.40.10">
    <property type="entry name" value="Immunoglobulins"/>
    <property type="match status" value="1"/>
</dbReference>
<dbReference type="PANTHER" id="PTHR45982">
    <property type="entry name" value="REGULATOR OF CHROMOSOME CONDENSATION"/>
    <property type="match status" value="1"/>
</dbReference>
<keyword evidence="3" id="KW-0472">Membrane</keyword>
<organism evidence="5 6">
    <name type="scientific">Bradymonas sediminis</name>
    <dbReference type="NCBI Taxonomy" id="1548548"/>
    <lineage>
        <taxon>Bacteria</taxon>
        <taxon>Deltaproteobacteria</taxon>
        <taxon>Bradymonadales</taxon>
        <taxon>Bradymonadaceae</taxon>
        <taxon>Bradymonas</taxon>
    </lineage>
</organism>
<dbReference type="OrthoDB" id="5525942at2"/>
<keyword evidence="3" id="KW-1133">Transmembrane helix</keyword>
<evidence type="ECO:0000256" key="1">
    <source>
        <dbReference type="ARBA" id="ARBA00022658"/>
    </source>
</evidence>
<feature type="domain" description="BIG2" evidence="4">
    <location>
        <begin position="299"/>
        <end position="379"/>
    </location>
</feature>
<feature type="domain" description="BIG2" evidence="4">
    <location>
        <begin position="636"/>
        <end position="720"/>
    </location>
</feature>
<dbReference type="PANTHER" id="PTHR45982:SF1">
    <property type="entry name" value="REGULATOR OF CHROMOSOME CONDENSATION"/>
    <property type="match status" value="1"/>
</dbReference>
<dbReference type="InterPro" id="IPR058923">
    <property type="entry name" value="RCC1-like_dom"/>
</dbReference>
<evidence type="ECO:0000259" key="4">
    <source>
        <dbReference type="SMART" id="SM00635"/>
    </source>
</evidence>
<evidence type="ECO:0000256" key="3">
    <source>
        <dbReference type="SAM" id="Phobius"/>
    </source>
</evidence>
<proteinExistence type="predicted"/>
<dbReference type="Gene3D" id="2.130.10.30">
    <property type="entry name" value="Regulator of chromosome condensation 1/beta-lactamase-inhibitor protein II"/>
    <property type="match status" value="2"/>
</dbReference>
<dbReference type="SUPFAM" id="SSF50985">
    <property type="entry name" value="RCC1/BLIP-II"/>
    <property type="match status" value="1"/>
</dbReference>
<dbReference type="Pfam" id="PF02368">
    <property type="entry name" value="Big_2"/>
    <property type="match status" value="7"/>
</dbReference>
<dbReference type="Proteomes" id="UP000249799">
    <property type="component" value="Chromosome"/>
</dbReference>
<dbReference type="SMART" id="SM00635">
    <property type="entry name" value="BID_2"/>
    <property type="match status" value="8"/>
</dbReference>
<keyword evidence="6" id="KW-1185">Reference proteome</keyword>
<evidence type="ECO:0000313" key="6">
    <source>
        <dbReference type="Proteomes" id="UP000249799"/>
    </source>
</evidence>
<dbReference type="PRINTS" id="PR00633">
    <property type="entry name" value="RCCNDNSATION"/>
</dbReference>
<gene>
    <name evidence="5" type="ORF">DN745_14885</name>
</gene>
<dbReference type="InterPro" id="IPR003343">
    <property type="entry name" value="Big_2"/>
</dbReference>
<dbReference type="InterPro" id="IPR008964">
    <property type="entry name" value="Invasin/intimin_cell_adhesion"/>
</dbReference>
<dbReference type="KEGG" id="bsed:DN745_14885"/>
<evidence type="ECO:0000256" key="2">
    <source>
        <dbReference type="ARBA" id="ARBA00022737"/>
    </source>
</evidence>
<dbReference type="InterPro" id="IPR009091">
    <property type="entry name" value="RCC1/BLIP-II"/>
</dbReference>
<evidence type="ECO:0000313" key="5">
    <source>
        <dbReference type="EMBL" id="AWV90542.1"/>
    </source>
</evidence>
<dbReference type="Pfam" id="PF25390">
    <property type="entry name" value="WD40_RLD"/>
    <property type="match status" value="1"/>
</dbReference>
<dbReference type="SUPFAM" id="SSF49373">
    <property type="entry name" value="Invasin/intimin cell-adhesion fragments"/>
    <property type="match status" value="8"/>
</dbReference>
<accession>A0A2Z4FNT4</accession>
<reference evidence="5 6" key="1">
    <citation type="submission" date="2018-06" db="EMBL/GenBank/DDBJ databases">
        <title>Lujinxingia sediminis gen. nov. sp. nov., a new facultative anaerobic member of the class Deltaproteobacteria, and proposal of Lujinxingaceae fam. nov.</title>
        <authorList>
            <person name="Guo L.-Y."/>
            <person name="Li C.-M."/>
            <person name="Wang S."/>
            <person name="Du Z.-J."/>
        </authorList>
    </citation>
    <scope>NUCLEOTIDE SEQUENCE [LARGE SCALE GENOMIC DNA]</scope>
    <source>
        <strain evidence="5 6">FA350</strain>
    </source>
</reference>
<feature type="domain" description="BIG2" evidence="4">
    <location>
        <begin position="383"/>
        <end position="463"/>
    </location>
</feature>
<keyword evidence="3" id="KW-0812">Transmembrane</keyword>
<feature type="domain" description="BIG2" evidence="4">
    <location>
        <begin position="551"/>
        <end position="632"/>
    </location>
</feature>
<feature type="transmembrane region" description="Helical" evidence="3">
    <location>
        <begin position="48"/>
        <end position="65"/>
    </location>
</feature>
<feature type="domain" description="BIG2" evidence="4">
    <location>
        <begin position="215"/>
        <end position="295"/>
    </location>
</feature>
<dbReference type="AlphaFoldDB" id="A0A2Z4FNT4"/>
<feature type="domain" description="BIG2" evidence="4">
    <location>
        <begin position="467"/>
        <end position="547"/>
    </location>
</feature>
<dbReference type="GO" id="GO:0005085">
    <property type="term" value="F:guanyl-nucleotide exchange factor activity"/>
    <property type="evidence" value="ECO:0007669"/>
    <property type="project" value="TreeGrafter"/>
</dbReference>
<dbReference type="PROSITE" id="PS50012">
    <property type="entry name" value="RCC1_3"/>
    <property type="match status" value="5"/>
</dbReference>
<keyword evidence="1" id="KW-0344">Guanine-nucleotide releasing factor</keyword>
<feature type="domain" description="BIG2" evidence="4">
    <location>
        <begin position="131"/>
        <end position="211"/>
    </location>
</feature>
<dbReference type="Gene3D" id="2.60.40.1080">
    <property type="match status" value="7"/>
</dbReference>
<protein>
    <recommendedName>
        <fullName evidence="4">BIG2 domain-containing protein</fullName>
    </recommendedName>
</protein>